<comment type="caution">
    <text evidence="6">The sequence shown here is derived from an EMBL/GenBank/DDBJ whole genome shotgun (WGS) entry which is preliminary data.</text>
</comment>
<evidence type="ECO:0000256" key="1">
    <source>
        <dbReference type="ARBA" id="ARBA00022723"/>
    </source>
</evidence>
<dbReference type="GO" id="GO:0004114">
    <property type="term" value="F:3',5'-cyclic-nucleotide phosphodiesterase activity"/>
    <property type="evidence" value="ECO:0007669"/>
    <property type="project" value="InterPro"/>
</dbReference>
<reference evidence="6" key="1">
    <citation type="submission" date="2018-11" db="EMBL/GenBank/DDBJ databases">
        <authorList>
            <consortium name="Pathogen Informatics"/>
        </authorList>
    </citation>
    <scope>NUCLEOTIDE SEQUENCE</scope>
</reference>
<dbReference type="GO" id="GO:0007165">
    <property type="term" value="P:signal transduction"/>
    <property type="evidence" value="ECO:0007669"/>
    <property type="project" value="InterPro"/>
</dbReference>
<organism evidence="6 7">
    <name type="scientific">Protopolystoma xenopodis</name>
    <dbReference type="NCBI Taxonomy" id="117903"/>
    <lineage>
        <taxon>Eukaryota</taxon>
        <taxon>Metazoa</taxon>
        <taxon>Spiralia</taxon>
        <taxon>Lophotrochozoa</taxon>
        <taxon>Platyhelminthes</taxon>
        <taxon>Monogenea</taxon>
        <taxon>Polyopisthocotylea</taxon>
        <taxon>Polystomatidea</taxon>
        <taxon>Polystomatidae</taxon>
        <taxon>Protopolystoma</taxon>
    </lineage>
</organism>
<gene>
    <name evidence="6" type="ORF">PXEA_LOCUS4328</name>
</gene>
<sequence>MEISIKCSDISNPCRPWPQCLVWANLVCFEFFRQGDRERLQWDLEPTAAMDRRSACIPAIQKGFMLCVVRPLFDALHTFFASPLTATLLANLDVNLKHWQSALDAISVPGNIRNQVIPPRQSQQLSQLQSQRQQRQEQQSLEEETEPQEKTDAGQVSHDKAKSFSLREERQSTKEKQKNVAETRKVFRKQPEIFLKRFFIDTNLLVFTYLCFGEFMQLHIYCILVRAYFGSENLLAIVRTSSEKRAS</sequence>
<dbReference type="GO" id="GO:0046872">
    <property type="term" value="F:metal ion binding"/>
    <property type="evidence" value="ECO:0007669"/>
    <property type="project" value="UniProtKB-KW"/>
</dbReference>
<name>A0A448WG52_9PLAT</name>
<dbReference type="Proteomes" id="UP000784294">
    <property type="component" value="Unassembled WGS sequence"/>
</dbReference>
<protein>
    <recommendedName>
        <fullName evidence="5">PDEase domain-containing protein</fullName>
    </recommendedName>
</protein>
<dbReference type="EMBL" id="CAAALY010010215">
    <property type="protein sequence ID" value="VEL10888.1"/>
    <property type="molecule type" value="Genomic_DNA"/>
</dbReference>
<keyword evidence="2" id="KW-0378">Hydrolase</keyword>
<evidence type="ECO:0000259" key="5">
    <source>
        <dbReference type="PROSITE" id="PS51845"/>
    </source>
</evidence>
<feature type="region of interest" description="Disordered" evidence="4">
    <location>
        <begin position="123"/>
        <end position="182"/>
    </location>
</feature>
<feature type="compositionally biased region" description="Basic and acidic residues" evidence="4">
    <location>
        <begin position="147"/>
        <end position="182"/>
    </location>
</feature>
<dbReference type="PROSITE" id="PS51845">
    <property type="entry name" value="PDEASE_I_2"/>
    <property type="match status" value="1"/>
</dbReference>
<evidence type="ECO:0000313" key="7">
    <source>
        <dbReference type="Proteomes" id="UP000784294"/>
    </source>
</evidence>
<dbReference type="Gene3D" id="1.10.1300.10">
    <property type="entry name" value="3'5'-cyclic nucleotide phosphodiesterase, catalytic domain"/>
    <property type="match status" value="1"/>
</dbReference>
<dbReference type="InterPro" id="IPR036971">
    <property type="entry name" value="PDEase_catalytic_dom_sf"/>
</dbReference>
<feature type="compositionally biased region" description="Low complexity" evidence="4">
    <location>
        <begin position="123"/>
        <end position="139"/>
    </location>
</feature>
<dbReference type="Pfam" id="PF00233">
    <property type="entry name" value="PDEase_I"/>
    <property type="match status" value="1"/>
</dbReference>
<dbReference type="OrthoDB" id="189220at2759"/>
<accession>A0A448WG52</accession>
<dbReference type="PRINTS" id="PR00387">
    <property type="entry name" value="PDIESTERASE1"/>
</dbReference>
<feature type="binding site" evidence="3">
    <location>
        <position position="9"/>
    </location>
    <ligand>
        <name>Zn(2+)</name>
        <dbReference type="ChEBI" id="CHEBI:29105"/>
        <label>1</label>
    </ligand>
</feature>
<dbReference type="AlphaFoldDB" id="A0A448WG52"/>
<evidence type="ECO:0000313" key="6">
    <source>
        <dbReference type="EMBL" id="VEL10888.1"/>
    </source>
</evidence>
<keyword evidence="1 3" id="KW-0479">Metal-binding</keyword>
<evidence type="ECO:0000256" key="4">
    <source>
        <dbReference type="SAM" id="MobiDB-lite"/>
    </source>
</evidence>
<evidence type="ECO:0000256" key="3">
    <source>
        <dbReference type="PIRSR" id="PIRSR623088-3"/>
    </source>
</evidence>
<dbReference type="PANTHER" id="PTHR11347">
    <property type="entry name" value="CYCLIC NUCLEOTIDE PHOSPHODIESTERASE"/>
    <property type="match status" value="1"/>
</dbReference>
<dbReference type="InterPro" id="IPR002073">
    <property type="entry name" value="PDEase_catalytic_dom"/>
</dbReference>
<dbReference type="SUPFAM" id="SSF109604">
    <property type="entry name" value="HD-domain/PDEase-like"/>
    <property type="match status" value="1"/>
</dbReference>
<keyword evidence="7" id="KW-1185">Reference proteome</keyword>
<feature type="domain" description="PDEase" evidence="5">
    <location>
        <begin position="1"/>
        <end position="106"/>
    </location>
</feature>
<evidence type="ECO:0000256" key="2">
    <source>
        <dbReference type="ARBA" id="ARBA00022801"/>
    </source>
</evidence>
<dbReference type="InterPro" id="IPR023088">
    <property type="entry name" value="PDEase"/>
</dbReference>
<proteinExistence type="predicted"/>